<reference evidence="4" key="1">
    <citation type="submission" date="2020-07" db="EMBL/GenBank/DDBJ databases">
        <authorList>
            <person name="Tarantini F.S."/>
            <person name="Hong K.W."/>
            <person name="Chan K.G."/>
        </authorList>
    </citation>
    <scope>NUCLEOTIDE SEQUENCE</scope>
    <source>
        <strain evidence="4">32-07</strain>
    </source>
</reference>
<evidence type="ECO:0000259" key="3">
    <source>
        <dbReference type="Pfam" id="PF01478"/>
    </source>
</evidence>
<feature type="transmembrane region" description="Helical" evidence="2">
    <location>
        <begin position="50"/>
        <end position="68"/>
    </location>
</feature>
<feature type="transmembrane region" description="Helical" evidence="2">
    <location>
        <begin position="104"/>
        <end position="122"/>
    </location>
</feature>
<feature type="transmembrane region" description="Helical" evidence="2">
    <location>
        <begin position="180"/>
        <end position="198"/>
    </location>
</feature>
<dbReference type="PANTHER" id="PTHR30487">
    <property type="entry name" value="TYPE 4 PREPILIN-LIKE PROTEINS LEADER PEPTIDE-PROCESSING ENZYME"/>
    <property type="match status" value="1"/>
</dbReference>
<sequence>MPAEPPGESWSVHAAWAVPLRRHPVPVALLCAAVLAALAWRIGPRPELPAFLWLGLAGTLLGIVDATLKRLPEPLTLPSYAAGVLLLGAAASFTADGGGRFGHALYGMAGLGAFFGVQWLLLPEGAYGFGDVTLAGLLGMHLGWLGWNAWILGVAATCVLTLAVALGLLVTRRGGRKTQIPYGSFLLAGTLVAVLLHGP</sequence>
<dbReference type="EMBL" id="CP059572">
    <property type="protein sequence ID" value="QXJ26948.1"/>
    <property type="molecule type" value="Genomic_DNA"/>
</dbReference>
<dbReference type="PANTHER" id="PTHR30487:SF0">
    <property type="entry name" value="PREPILIN LEADER PEPTIDASE_N-METHYLTRANSFERASE-RELATED"/>
    <property type="match status" value="1"/>
</dbReference>
<feature type="transmembrane region" description="Helical" evidence="2">
    <location>
        <begin position="80"/>
        <end position="97"/>
    </location>
</feature>
<comment type="similarity">
    <text evidence="1">Belongs to the peptidase A24 family.</text>
</comment>
<evidence type="ECO:0000256" key="1">
    <source>
        <dbReference type="ARBA" id="ARBA00005801"/>
    </source>
</evidence>
<keyword evidence="2" id="KW-1133">Transmembrane helix</keyword>
<dbReference type="InterPro" id="IPR000045">
    <property type="entry name" value="Prepilin_IV_endopep_pep"/>
</dbReference>
<dbReference type="Proteomes" id="UP001049518">
    <property type="component" value="Chromosome"/>
</dbReference>
<feature type="domain" description="Prepilin type IV endopeptidase peptidase" evidence="3">
    <location>
        <begin position="59"/>
        <end position="165"/>
    </location>
</feature>
<evidence type="ECO:0000313" key="4">
    <source>
        <dbReference type="EMBL" id="QXJ26948.1"/>
    </source>
</evidence>
<keyword evidence="2" id="KW-0472">Membrane</keyword>
<evidence type="ECO:0000256" key="2">
    <source>
        <dbReference type="SAM" id="Phobius"/>
    </source>
</evidence>
<keyword evidence="5" id="KW-1185">Reference proteome</keyword>
<protein>
    <submittedName>
        <fullName evidence="4">Prepilin peptidase</fullName>
    </submittedName>
</protein>
<accession>A0ABX8RD63</accession>
<proteinExistence type="inferred from homology"/>
<dbReference type="Pfam" id="PF01478">
    <property type="entry name" value="Peptidase_A24"/>
    <property type="match status" value="1"/>
</dbReference>
<dbReference type="InterPro" id="IPR050882">
    <property type="entry name" value="Prepilin_peptidase/N-MTase"/>
</dbReference>
<feature type="transmembrane region" description="Helical" evidence="2">
    <location>
        <begin position="25"/>
        <end position="43"/>
    </location>
</feature>
<gene>
    <name evidence="4" type="ORF">AGRA3207_006863</name>
</gene>
<name>A0ABX8RD63_9ACTN</name>
<feature type="transmembrane region" description="Helical" evidence="2">
    <location>
        <begin position="142"/>
        <end position="168"/>
    </location>
</feature>
<evidence type="ECO:0000313" key="5">
    <source>
        <dbReference type="Proteomes" id="UP001049518"/>
    </source>
</evidence>
<organism evidence="4 5">
    <name type="scientific">Actinomadura graeca</name>
    <dbReference type="NCBI Taxonomy" id="2750812"/>
    <lineage>
        <taxon>Bacteria</taxon>
        <taxon>Bacillati</taxon>
        <taxon>Actinomycetota</taxon>
        <taxon>Actinomycetes</taxon>
        <taxon>Streptosporangiales</taxon>
        <taxon>Thermomonosporaceae</taxon>
        <taxon>Actinomadura</taxon>
    </lineage>
</organism>
<keyword evidence="2" id="KW-0812">Transmembrane</keyword>